<proteinExistence type="predicted"/>
<gene>
    <name evidence="1" type="ORF">Patl1_17786</name>
</gene>
<comment type="caution">
    <text evidence="1">The sequence shown here is derived from an EMBL/GenBank/DDBJ whole genome shotgun (WGS) entry which is preliminary data.</text>
</comment>
<protein>
    <submittedName>
        <fullName evidence="1">Uncharacterized protein</fullName>
    </submittedName>
</protein>
<reference evidence="2" key="1">
    <citation type="journal article" date="2023" name="G3 (Bethesda)">
        <title>Genome assembly and association tests identify interacting loci associated with vigor, precocity, and sex in interspecific pistachio rootstocks.</title>
        <authorList>
            <person name="Palmer W."/>
            <person name="Jacygrad E."/>
            <person name="Sagayaradj S."/>
            <person name="Cavanaugh K."/>
            <person name="Han R."/>
            <person name="Bertier L."/>
            <person name="Beede B."/>
            <person name="Kafkas S."/>
            <person name="Golino D."/>
            <person name="Preece J."/>
            <person name="Michelmore R."/>
        </authorList>
    </citation>
    <scope>NUCLEOTIDE SEQUENCE [LARGE SCALE GENOMIC DNA]</scope>
</reference>
<keyword evidence="2" id="KW-1185">Reference proteome</keyword>
<evidence type="ECO:0000313" key="2">
    <source>
        <dbReference type="Proteomes" id="UP001164250"/>
    </source>
</evidence>
<name>A0ACC1BZE3_9ROSI</name>
<dbReference type="EMBL" id="CM047898">
    <property type="protein sequence ID" value="KAJ0105072.1"/>
    <property type="molecule type" value="Genomic_DNA"/>
</dbReference>
<organism evidence="1 2">
    <name type="scientific">Pistacia atlantica</name>
    <dbReference type="NCBI Taxonomy" id="434234"/>
    <lineage>
        <taxon>Eukaryota</taxon>
        <taxon>Viridiplantae</taxon>
        <taxon>Streptophyta</taxon>
        <taxon>Embryophyta</taxon>
        <taxon>Tracheophyta</taxon>
        <taxon>Spermatophyta</taxon>
        <taxon>Magnoliopsida</taxon>
        <taxon>eudicotyledons</taxon>
        <taxon>Gunneridae</taxon>
        <taxon>Pentapetalae</taxon>
        <taxon>rosids</taxon>
        <taxon>malvids</taxon>
        <taxon>Sapindales</taxon>
        <taxon>Anacardiaceae</taxon>
        <taxon>Pistacia</taxon>
    </lineage>
</organism>
<dbReference type="Proteomes" id="UP001164250">
    <property type="component" value="Chromosome 2"/>
</dbReference>
<evidence type="ECO:0000313" key="1">
    <source>
        <dbReference type="EMBL" id="KAJ0105072.1"/>
    </source>
</evidence>
<sequence>MVMVFFFVVTTPFGIALGIVLSNTYKENSPISLISIGLLNASLVRLLIYMALIDLLVVDFMGQKLQGGIRLQLKLMLLFFLVLVACLFRQNGLEIFFFFFK</sequence>
<accession>A0ACC1BZE3</accession>